<dbReference type="InterPro" id="IPR051396">
    <property type="entry name" value="Bact_Antivir_Def_Nuclease"/>
</dbReference>
<dbReference type="CDD" id="cd00267">
    <property type="entry name" value="ABC_ATPase"/>
    <property type="match status" value="1"/>
</dbReference>
<feature type="domain" description="ATPase AAA-type core" evidence="1">
    <location>
        <begin position="27"/>
        <end position="422"/>
    </location>
</feature>
<accession>A0A450YQ64</accession>
<dbReference type="EMBL" id="CAADFU010000106">
    <property type="protein sequence ID" value="VFK47811.1"/>
    <property type="molecule type" value="Genomic_DNA"/>
</dbReference>
<reference evidence="2" key="1">
    <citation type="submission" date="2019-02" db="EMBL/GenBank/DDBJ databases">
        <authorList>
            <person name="Gruber-Vodicka R. H."/>
            <person name="Seah K. B. B."/>
        </authorList>
    </citation>
    <scope>NUCLEOTIDE SEQUENCE</scope>
    <source>
        <strain evidence="3">BECK_S1320</strain>
        <strain evidence="2">BECK_S1321</strain>
    </source>
</reference>
<dbReference type="PANTHER" id="PTHR43581:SF3">
    <property type="entry name" value="AAA+ ATPASE DOMAIN-CONTAINING PROTEIN"/>
    <property type="match status" value="1"/>
</dbReference>
<dbReference type="Gene3D" id="3.40.50.300">
    <property type="entry name" value="P-loop containing nucleotide triphosphate hydrolases"/>
    <property type="match status" value="2"/>
</dbReference>
<dbReference type="GO" id="GO:0005524">
    <property type="term" value="F:ATP binding"/>
    <property type="evidence" value="ECO:0007669"/>
    <property type="project" value="InterPro"/>
</dbReference>
<gene>
    <name evidence="3" type="ORF">BECKSD772E_GA0070983_11069</name>
    <name evidence="2" type="ORF">BECKSD772F_GA0070984_11533</name>
</gene>
<dbReference type="SUPFAM" id="SSF52540">
    <property type="entry name" value="P-loop containing nucleoside triphosphate hydrolases"/>
    <property type="match status" value="1"/>
</dbReference>
<evidence type="ECO:0000313" key="3">
    <source>
        <dbReference type="EMBL" id="VFK47811.1"/>
    </source>
</evidence>
<evidence type="ECO:0000259" key="1">
    <source>
        <dbReference type="Pfam" id="PF13304"/>
    </source>
</evidence>
<protein>
    <submittedName>
        <fullName evidence="2">AAA ATPase domain-containing protein</fullName>
    </submittedName>
</protein>
<dbReference type="AlphaFoldDB" id="A0A450YQ64"/>
<proteinExistence type="predicted"/>
<organism evidence="2">
    <name type="scientific">Candidatus Kentrum sp. SD</name>
    <dbReference type="NCBI Taxonomy" id="2126332"/>
    <lineage>
        <taxon>Bacteria</taxon>
        <taxon>Pseudomonadati</taxon>
        <taxon>Pseudomonadota</taxon>
        <taxon>Gammaproteobacteria</taxon>
        <taxon>Candidatus Kentrum</taxon>
    </lineage>
</organism>
<sequence length="675" mass="75760">MKLRKFRVYNFRNIVDSGWVGMDDIITVVGKNESGKTSLLQALWKFNPRKDHPYNPDREWPRGRRKERSPEQVVIGTEFDFNEEERAELAGIDTSAASVTGVRIKKDYRGNFFYTFLPTQPIDGNDSEWGKSHDIKWVISVIRGRIGAPLADASDHFKDQYGPALEQFIQEIRENGGSAHAVEQADAFKSRIAGFRHPKHPPDQQAIASLNEQLDAAVSELKIKLPLRQAIDTAHEWLPTFIYMDDYRIFTGSAHLDQVQHRFRNGQPTDGDYTIRLILEQAGLDPDEEVEKGNAPDREQRMLDMNDASETLTRKLAGRWSQKKYEVLLQADGQQLIMFVKDAGSTALVSLEERSKGFQWFFSFDMLFMGETGGEFRNAVILLDEPGLHLHAAAQRDLLERMRAYAENNQLVYTTHLPFMVDSTRLDNIHVCEERPGEGVKVHQDWGSAGKDARFTLQAALGLSWSQSLFVGQYNLVVEGVTDFWFLSAFSELLRQAGREGLDEGLVITPAGGASKVAYVGTILRGQELHVAVLLDSDPEGQSAHGQLVRQWIPEDSQVLMLGRVLGVEGDRCLEDLFAEGYYLSFVREAYREELGGKKLSMAAQDERSIVRRVEAALGAMGVERFNKGRVARRIMGDLAGKSLGDLPSGIGDNFARVIAEINRLVAKWRGGEGG</sequence>
<dbReference type="GO" id="GO:0016887">
    <property type="term" value="F:ATP hydrolysis activity"/>
    <property type="evidence" value="ECO:0007669"/>
    <property type="project" value="InterPro"/>
</dbReference>
<evidence type="ECO:0000313" key="2">
    <source>
        <dbReference type="EMBL" id="VFK43663.1"/>
    </source>
</evidence>
<dbReference type="PANTHER" id="PTHR43581">
    <property type="entry name" value="ATP/GTP PHOSPHATASE"/>
    <property type="match status" value="1"/>
</dbReference>
<dbReference type="InterPro" id="IPR003959">
    <property type="entry name" value="ATPase_AAA_core"/>
</dbReference>
<dbReference type="InterPro" id="IPR027417">
    <property type="entry name" value="P-loop_NTPase"/>
</dbReference>
<dbReference type="Pfam" id="PF13304">
    <property type="entry name" value="AAA_21"/>
    <property type="match status" value="1"/>
</dbReference>
<name>A0A450YQ64_9GAMM</name>
<dbReference type="EMBL" id="CAADFR010000153">
    <property type="protein sequence ID" value="VFK43663.1"/>
    <property type="molecule type" value="Genomic_DNA"/>
</dbReference>